<dbReference type="Proteomes" id="UP000031572">
    <property type="component" value="Unassembled WGS sequence"/>
</dbReference>
<name>A0A0C1Y1V7_9BURK</name>
<dbReference type="AlphaFoldDB" id="A0A0C1Y1V7"/>
<evidence type="ECO:0000313" key="1">
    <source>
        <dbReference type="EMBL" id="KIF81028.1"/>
    </source>
</evidence>
<comment type="caution">
    <text evidence="1">The sequence shown here is derived from an EMBL/GenBank/DDBJ whole genome shotgun (WGS) entry which is preliminary data.</text>
</comment>
<dbReference type="EMBL" id="JWJG01000028">
    <property type="protein sequence ID" value="KIF81028.1"/>
    <property type="molecule type" value="Genomic_DNA"/>
</dbReference>
<sequence>MVKNTSHERCLAHTQECTRAAHCDSAGANVQHLALTARPTRYDEQTKRLLAGSEIGLTLVA</sequence>
<protein>
    <submittedName>
        <fullName evidence="1">Uncharacterized protein</fullName>
    </submittedName>
</protein>
<keyword evidence="2" id="KW-1185">Reference proteome</keyword>
<organism evidence="1 2">
    <name type="scientific">Noviherbaspirillum autotrophicum</name>
    <dbReference type="NCBI Taxonomy" id="709839"/>
    <lineage>
        <taxon>Bacteria</taxon>
        <taxon>Pseudomonadati</taxon>
        <taxon>Pseudomonadota</taxon>
        <taxon>Betaproteobacteria</taxon>
        <taxon>Burkholderiales</taxon>
        <taxon>Oxalobacteraceae</taxon>
        <taxon>Noviherbaspirillum</taxon>
    </lineage>
</organism>
<evidence type="ECO:0000313" key="2">
    <source>
        <dbReference type="Proteomes" id="UP000031572"/>
    </source>
</evidence>
<reference evidence="1 2" key="1">
    <citation type="submission" date="2014-12" db="EMBL/GenBank/DDBJ databases">
        <title>Denitrispirillum autotrophicum gen. nov., sp. nov., Denitrifying, Facultatively Autotrophic Bacteria Isolated from Rice Paddy Soil.</title>
        <authorList>
            <person name="Ishii S."/>
            <person name="Ashida N."/>
            <person name="Ohno H."/>
            <person name="Otsuka S."/>
            <person name="Yokota A."/>
            <person name="Senoo K."/>
        </authorList>
    </citation>
    <scope>NUCLEOTIDE SEQUENCE [LARGE SCALE GENOMIC DNA]</scope>
    <source>
        <strain evidence="1 2">TSA66</strain>
    </source>
</reference>
<accession>A0A0C1Y1V7</accession>
<proteinExistence type="predicted"/>
<gene>
    <name evidence="1" type="ORF">TSA66_09730</name>
</gene>